<gene>
    <name evidence="2" type="ORF">MICPUN_52583</name>
</gene>
<dbReference type="RefSeq" id="XP_002509234.1">
    <property type="nucleotide sequence ID" value="XM_002509188.1"/>
</dbReference>
<feature type="compositionally biased region" description="Basic and acidic residues" evidence="1">
    <location>
        <begin position="374"/>
        <end position="404"/>
    </location>
</feature>
<feature type="compositionally biased region" description="Acidic residues" evidence="1">
    <location>
        <begin position="477"/>
        <end position="512"/>
    </location>
</feature>
<dbReference type="GeneID" id="8247880"/>
<evidence type="ECO:0000313" key="3">
    <source>
        <dbReference type="Proteomes" id="UP000002009"/>
    </source>
</evidence>
<feature type="compositionally biased region" description="Acidic residues" evidence="1">
    <location>
        <begin position="338"/>
        <end position="355"/>
    </location>
</feature>
<keyword evidence="3" id="KW-1185">Reference proteome</keyword>
<proteinExistence type="predicted"/>
<name>C1FIX1_MICCC</name>
<feature type="compositionally biased region" description="Acidic residues" evidence="1">
    <location>
        <begin position="156"/>
        <end position="166"/>
    </location>
</feature>
<accession>C1FIX1</accession>
<feature type="compositionally biased region" description="Acidic residues" evidence="1">
    <location>
        <begin position="302"/>
        <end position="317"/>
    </location>
</feature>
<feature type="compositionally biased region" description="Acidic residues" evidence="1">
    <location>
        <begin position="421"/>
        <end position="434"/>
    </location>
</feature>
<dbReference type="InParanoid" id="C1FIX1"/>
<feature type="compositionally biased region" description="Acidic residues" evidence="1">
    <location>
        <begin position="100"/>
        <end position="110"/>
    </location>
</feature>
<protein>
    <submittedName>
        <fullName evidence="2">Uncharacterized protein</fullName>
    </submittedName>
</protein>
<dbReference type="AlphaFoldDB" id="C1FIX1"/>
<dbReference type="KEGG" id="mis:MICPUN_52583"/>
<evidence type="ECO:0000313" key="2">
    <source>
        <dbReference type="EMBL" id="ACO70492.1"/>
    </source>
</evidence>
<sequence>MGCLFSKSDDKVDKLPKDDQAPEEDHGSLSGDGGRGLTGAKSPRKPPTVFTSDGPKPVPKARTFIEEDDDSPARPSGPSKVLKKRVPARLAEQPSNSAPEVDEVQDDLEAELARAKPKKGGQTASAPTVDPDAEAIAAEVEKLKRRKKDKSRLTDLDSDEDLDPSEEGTREELLRRRAAQRTSTVGMSSGVRKKVFGKLDDLSDDENSGQLMAPALSSAPVLGGHRPLLAGSGRGRPGLAPLKPLGGISNGPALGSFLAPVRRPAGKSVPAEQEKPVSLYQQRQQEERQPSPVQVSAPPEKVDDEEDFVWKDDEEETLAAPRGHVQEIEPAAPSVSQLEDDDEADLVWRDDEEEPPQAAQPLVPPEAPDDEEVERVWRDDEASTPGRDEYEHDVFETDETKPETPEATMLEEMIGETEQYVVEEDDDFEPEELPESSPESQGAVTPAASAKLEDSLVLEDATPVPFTPSSEPRPPEDDWGGDDMDDGFEAGGEIDYEDAAVVDEDESEDDVW</sequence>
<dbReference type="OMA" id="IGETEQY"/>
<reference evidence="2 3" key="1">
    <citation type="journal article" date="2009" name="Science">
        <title>Green evolution and dynamic adaptations revealed by genomes of the marine picoeukaryotes Micromonas.</title>
        <authorList>
            <person name="Worden A.Z."/>
            <person name="Lee J.H."/>
            <person name="Mock T."/>
            <person name="Rouze P."/>
            <person name="Simmons M.P."/>
            <person name="Aerts A.L."/>
            <person name="Allen A.E."/>
            <person name="Cuvelier M.L."/>
            <person name="Derelle E."/>
            <person name="Everett M.V."/>
            <person name="Foulon E."/>
            <person name="Grimwood J."/>
            <person name="Gundlach H."/>
            <person name="Henrissat B."/>
            <person name="Napoli C."/>
            <person name="McDonald S.M."/>
            <person name="Parker M.S."/>
            <person name="Rombauts S."/>
            <person name="Salamov A."/>
            <person name="Von Dassow P."/>
            <person name="Badger J.H."/>
            <person name="Coutinho P.M."/>
            <person name="Demir E."/>
            <person name="Dubchak I."/>
            <person name="Gentemann C."/>
            <person name="Eikrem W."/>
            <person name="Gready J.E."/>
            <person name="John U."/>
            <person name="Lanier W."/>
            <person name="Lindquist E.A."/>
            <person name="Lucas S."/>
            <person name="Mayer K.F."/>
            <person name="Moreau H."/>
            <person name="Not F."/>
            <person name="Otillar R."/>
            <person name="Panaud O."/>
            <person name="Pangilinan J."/>
            <person name="Paulsen I."/>
            <person name="Piegu B."/>
            <person name="Poliakov A."/>
            <person name="Robbens S."/>
            <person name="Schmutz J."/>
            <person name="Toulza E."/>
            <person name="Wyss T."/>
            <person name="Zelensky A."/>
            <person name="Zhou K."/>
            <person name="Armbrust E.V."/>
            <person name="Bhattacharya D."/>
            <person name="Goodenough U.W."/>
            <person name="Van de Peer Y."/>
            <person name="Grigoriev I.V."/>
        </authorList>
    </citation>
    <scope>NUCLEOTIDE SEQUENCE [LARGE SCALE GENOMIC DNA]</scope>
    <source>
        <strain evidence="3">RCC299 / NOUM17</strain>
    </source>
</reference>
<feature type="compositionally biased region" description="Basic and acidic residues" evidence="1">
    <location>
        <begin position="7"/>
        <end position="27"/>
    </location>
</feature>
<organism evidence="2 3">
    <name type="scientific">Micromonas commoda (strain RCC299 / NOUM17 / CCMP2709)</name>
    <name type="common">Picoplanktonic green alga</name>
    <dbReference type="NCBI Taxonomy" id="296587"/>
    <lineage>
        <taxon>Eukaryota</taxon>
        <taxon>Viridiplantae</taxon>
        <taxon>Chlorophyta</taxon>
        <taxon>Mamiellophyceae</taxon>
        <taxon>Mamiellales</taxon>
        <taxon>Mamiellaceae</taxon>
        <taxon>Micromonas</taxon>
    </lineage>
</organism>
<feature type="region of interest" description="Disordered" evidence="1">
    <location>
        <begin position="1"/>
        <end position="512"/>
    </location>
</feature>
<dbReference type="Proteomes" id="UP000002009">
    <property type="component" value="Chromosome 12"/>
</dbReference>
<dbReference type="EMBL" id="CP001577">
    <property type="protein sequence ID" value="ACO70492.1"/>
    <property type="molecule type" value="Genomic_DNA"/>
</dbReference>
<evidence type="ECO:0000256" key="1">
    <source>
        <dbReference type="SAM" id="MobiDB-lite"/>
    </source>
</evidence>